<keyword evidence="5 6" id="KW-0067">ATP-binding</keyword>
<comment type="caution">
    <text evidence="10">The sequence shown here is derived from an EMBL/GenBank/DDBJ whole genome shotgun (WGS) entry which is preliminary data.</text>
</comment>
<organism evidence="10 11">
    <name type="scientific">Ridgeia piscesae</name>
    <name type="common">Tubeworm</name>
    <dbReference type="NCBI Taxonomy" id="27915"/>
    <lineage>
        <taxon>Eukaryota</taxon>
        <taxon>Metazoa</taxon>
        <taxon>Spiralia</taxon>
        <taxon>Lophotrochozoa</taxon>
        <taxon>Annelida</taxon>
        <taxon>Polychaeta</taxon>
        <taxon>Sedentaria</taxon>
        <taxon>Canalipalpata</taxon>
        <taxon>Sabellida</taxon>
        <taxon>Siboglinidae</taxon>
        <taxon>Ridgeia</taxon>
    </lineage>
</organism>
<dbReference type="Pfam" id="PF00069">
    <property type="entry name" value="Pkinase"/>
    <property type="match status" value="1"/>
</dbReference>
<evidence type="ECO:0000313" key="10">
    <source>
        <dbReference type="EMBL" id="KAK2181466.1"/>
    </source>
</evidence>
<dbReference type="InterPro" id="IPR017441">
    <property type="entry name" value="Protein_kinase_ATP_BS"/>
</dbReference>
<keyword evidence="11" id="KW-1185">Reference proteome</keyword>
<dbReference type="FunFam" id="1.10.510.10:FF:000571">
    <property type="entry name" value="Maternal embryonic leucine zipper kinase"/>
    <property type="match status" value="1"/>
</dbReference>
<reference evidence="10" key="1">
    <citation type="journal article" date="2023" name="Mol. Biol. Evol.">
        <title>Third-Generation Sequencing Reveals the Adaptive Role of the Epigenome in Three Deep-Sea Polychaetes.</title>
        <authorList>
            <person name="Perez M."/>
            <person name="Aroh O."/>
            <person name="Sun Y."/>
            <person name="Lan Y."/>
            <person name="Juniper S.K."/>
            <person name="Young C.R."/>
            <person name="Angers B."/>
            <person name="Qian P.Y."/>
        </authorList>
    </citation>
    <scope>NUCLEOTIDE SEQUENCE</scope>
    <source>
        <strain evidence="10">R07B-5</strain>
    </source>
</reference>
<evidence type="ECO:0000259" key="9">
    <source>
        <dbReference type="PROSITE" id="PS50011"/>
    </source>
</evidence>
<dbReference type="GO" id="GO:0005524">
    <property type="term" value="F:ATP binding"/>
    <property type="evidence" value="ECO:0007669"/>
    <property type="project" value="UniProtKB-UniRule"/>
</dbReference>
<dbReference type="SMART" id="SM00220">
    <property type="entry name" value="S_TKc"/>
    <property type="match status" value="1"/>
</dbReference>
<keyword evidence="4" id="KW-0418">Kinase</keyword>
<keyword evidence="3 6" id="KW-0547">Nucleotide-binding</keyword>
<dbReference type="GO" id="GO:0004674">
    <property type="term" value="F:protein serine/threonine kinase activity"/>
    <property type="evidence" value="ECO:0007669"/>
    <property type="project" value="UniProtKB-KW"/>
</dbReference>
<dbReference type="PROSITE" id="PS50011">
    <property type="entry name" value="PROTEIN_KINASE_DOM"/>
    <property type="match status" value="1"/>
</dbReference>
<evidence type="ECO:0000256" key="4">
    <source>
        <dbReference type="ARBA" id="ARBA00022777"/>
    </source>
</evidence>
<dbReference type="InterPro" id="IPR011009">
    <property type="entry name" value="Kinase-like_dom_sf"/>
</dbReference>
<keyword evidence="1 7" id="KW-0723">Serine/threonine-protein kinase</keyword>
<evidence type="ECO:0000256" key="6">
    <source>
        <dbReference type="PROSITE-ProRule" id="PRU10141"/>
    </source>
</evidence>
<dbReference type="InterPro" id="IPR000719">
    <property type="entry name" value="Prot_kinase_dom"/>
</dbReference>
<dbReference type="PANTHER" id="PTHR24347">
    <property type="entry name" value="SERINE/THREONINE-PROTEIN KINASE"/>
    <property type="match status" value="1"/>
</dbReference>
<dbReference type="PROSITE" id="PS00108">
    <property type="entry name" value="PROTEIN_KINASE_ST"/>
    <property type="match status" value="1"/>
</dbReference>
<protein>
    <recommendedName>
        <fullName evidence="9">Protein kinase domain-containing protein</fullName>
    </recommendedName>
</protein>
<evidence type="ECO:0000256" key="8">
    <source>
        <dbReference type="SAM" id="MobiDB-lite"/>
    </source>
</evidence>
<proteinExistence type="inferred from homology"/>
<feature type="region of interest" description="Disordered" evidence="8">
    <location>
        <begin position="313"/>
        <end position="436"/>
    </location>
</feature>
<feature type="binding site" evidence="6">
    <location>
        <position position="56"/>
    </location>
    <ligand>
        <name>ATP</name>
        <dbReference type="ChEBI" id="CHEBI:30616"/>
    </ligand>
</feature>
<dbReference type="EMBL" id="JAODUO010000396">
    <property type="protein sequence ID" value="KAK2181466.1"/>
    <property type="molecule type" value="Genomic_DNA"/>
</dbReference>
<evidence type="ECO:0000313" key="11">
    <source>
        <dbReference type="Proteomes" id="UP001209878"/>
    </source>
</evidence>
<dbReference type="AlphaFoldDB" id="A0AAD9NUT7"/>
<dbReference type="InterPro" id="IPR008271">
    <property type="entry name" value="Ser/Thr_kinase_AS"/>
</dbReference>
<comment type="similarity">
    <text evidence="7">Belongs to the protein kinase superfamily.</text>
</comment>
<evidence type="ECO:0000256" key="1">
    <source>
        <dbReference type="ARBA" id="ARBA00022527"/>
    </source>
</evidence>
<feature type="compositionally biased region" description="Polar residues" evidence="8">
    <location>
        <begin position="394"/>
        <end position="404"/>
    </location>
</feature>
<evidence type="ECO:0000256" key="5">
    <source>
        <dbReference type="ARBA" id="ARBA00022840"/>
    </source>
</evidence>
<dbReference type="FunFam" id="3.30.200.20:FF:000315">
    <property type="entry name" value="Calcium-dependent protein kinase 3"/>
    <property type="match status" value="1"/>
</dbReference>
<gene>
    <name evidence="10" type="ORF">NP493_388g01001</name>
</gene>
<evidence type="ECO:0000256" key="7">
    <source>
        <dbReference type="RuleBase" id="RU000304"/>
    </source>
</evidence>
<feature type="domain" description="Protein kinase" evidence="9">
    <location>
        <begin position="27"/>
        <end position="293"/>
    </location>
</feature>
<name>A0AAD9NUT7_RIDPI</name>
<dbReference type="PROSITE" id="PS00107">
    <property type="entry name" value="PROTEIN_KINASE_ATP"/>
    <property type="match status" value="1"/>
</dbReference>
<dbReference type="Proteomes" id="UP001209878">
    <property type="component" value="Unassembled WGS sequence"/>
</dbReference>
<evidence type="ECO:0000256" key="2">
    <source>
        <dbReference type="ARBA" id="ARBA00022679"/>
    </source>
</evidence>
<keyword evidence="2" id="KW-0808">Transferase</keyword>
<dbReference type="Gene3D" id="1.10.510.10">
    <property type="entry name" value="Transferase(Phosphotransferase) domain 1"/>
    <property type="match status" value="1"/>
</dbReference>
<feature type="compositionally biased region" description="Low complexity" evidence="8">
    <location>
        <begin position="352"/>
        <end position="361"/>
    </location>
</feature>
<evidence type="ECO:0000256" key="3">
    <source>
        <dbReference type="ARBA" id="ARBA00022741"/>
    </source>
</evidence>
<dbReference type="SUPFAM" id="SSF56112">
    <property type="entry name" value="Protein kinase-like (PK-like)"/>
    <property type="match status" value="1"/>
</dbReference>
<accession>A0AAD9NUT7</accession>
<feature type="compositionally biased region" description="Polar residues" evidence="8">
    <location>
        <begin position="331"/>
        <end position="351"/>
    </location>
</feature>
<sequence length="436" mass="48807">MASYSGCRNSPVPHTRIEDEVQMEEVYIIGKKLGEGSFGIVRKVVHKETNAAWACKAVNKEKAGSSKIRLLEREVDILKKVRHEHIIRLKEIFETPKKMYLIMEYCSGGELADVLKDKKRFSENEVKIIIERLASAIGYLHQKGMVHRDIKLENILMAQNPKDKNDKLYIKVTDFGLSVMKGVGHDSMMMDFCGTPMYMAPEIIDNKTYSEMCDIWAMGVIMYMLLCGEPPFSATDGEVLSDVIRDSNIESLVEKSKLWKNVSREAKDCVIGMMQLNPAHRLSAHEIRDHAWITGCNHTRPPNVLQMMKQWKGDLSDDRDGGDDDDMAEVQGTSDPSLSSKDLNRSQKTFASSHDSSSNCSEDFKLKDSDLSVGEVASSTRQPLPKKITPPPNSRNAGSNTGIITGSMKPVQPAARPTRGPVRNTDMSKVKKKGVR</sequence>